<organism evidence="1 2">
    <name type="scientific">Blattamonas nauphoetae</name>
    <dbReference type="NCBI Taxonomy" id="2049346"/>
    <lineage>
        <taxon>Eukaryota</taxon>
        <taxon>Metamonada</taxon>
        <taxon>Preaxostyla</taxon>
        <taxon>Oxymonadida</taxon>
        <taxon>Blattamonas</taxon>
    </lineage>
</organism>
<dbReference type="Proteomes" id="UP001281761">
    <property type="component" value="Unassembled WGS sequence"/>
</dbReference>
<proteinExistence type="predicted"/>
<name>A0ABQ9X5K8_9EUKA</name>
<keyword evidence="2" id="KW-1185">Reference proteome</keyword>
<reference evidence="1 2" key="1">
    <citation type="journal article" date="2022" name="bioRxiv">
        <title>Genomics of Preaxostyla Flagellates Illuminates Evolutionary Transitions and the Path Towards Mitochondrial Loss.</title>
        <authorList>
            <person name="Novak L.V.F."/>
            <person name="Treitli S.C."/>
            <person name="Pyrih J."/>
            <person name="Halakuc P."/>
            <person name="Pipaliya S.V."/>
            <person name="Vacek V."/>
            <person name="Brzon O."/>
            <person name="Soukal P."/>
            <person name="Eme L."/>
            <person name="Dacks J.B."/>
            <person name="Karnkowska A."/>
            <person name="Elias M."/>
            <person name="Hampl V."/>
        </authorList>
    </citation>
    <scope>NUCLEOTIDE SEQUENCE [LARGE SCALE GENOMIC DNA]</scope>
    <source>
        <strain evidence="1">NAU3</strain>
        <tissue evidence="1">Gut</tissue>
    </source>
</reference>
<accession>A0ABQ9X5K8</accession>
<evidence type="ECO:0000313" key="1">
    <source>
        <dbReference type="EMBL" id="KAK2947044.1"/>
    </source>
</evidence>
<evidence type="ECO:0000313" key="2">
    <source>
        <dbReference type="Proteomes" id="UP001281761"/>
    </source>
</evidence>
<dbReference type="EMBL" id="JARBJD010000212">
    <property type="protein sequence ID" value="KAK2947044.1"/>
    <property type="molecule type" value="Genomic_DNA"/>
</dbReference>
<sequence length="143" mass="15820">MGHITDLYLNGVGAEDASARVPAALRSHFAVAFVHRRSVDAVPSARDAAVDLRASRPKAGHHALDVVVAGKGESVPRADEDEHQELLDCVHSGVRNPHAFRNPQRGSKKPQPNDLHHNLTLSPFVHIILYFSHIFEKIYRKQS</sequence>
<protein>
    <submittedName>
        <fullName evidence="1">Uncharacterized protein</fullName>
    </submittedName>
</protein>
<comment type="caution">
    <text evidence="1">The sequence shown here is derived from an EMBL/GenBank/DDBJ whole genome shotgun (WGS) entry which is preliminary data.</text>
</comment>
<gene>
    <name evidence="1" type="ORF">BLNAU_18046</name>
</gene>